<reference evidence="2" key="1">
    <citation type="submission" date="2018-02" db="EMBL/GenBank/DDBJ databases">
        <authorList>
            <person name="Cohen D.B."/>
            <person name="Kent A.D."/>
        </authorList>
    </citation>
    <scope>NUCLEOTIDE SEQUENCE</scope>
</reference>
<protein>
    <recommendedName>
        <fullName evidence="3">Aminotransferase-like plant mobile domain-containing protein</fullName>
    </recommendedName>
</protein>
<accession>A0A2N9IUR2</accession>
<dbReference type="EMBL" id="OIVN01006205">
    <property type="protein sequence ID" value="SPD27761.1"/>
    <property type="molecule type" value="Genomic_DNA"/>
</dbReference>
<sequence length="646" mass="74776">MKWEEWDSFTTSVTWYKVPEHWASWVMRLAPSMLNRWKKLGCQSTRLRDITITKATAIRDATLMAFKLGFRNLIVLTRDKSLENLGDTHSKHRWQLIPIFEDLQYLQHHHKLQMQIKAAPPLILQEGYLMLTMADLFVLTYLPLDGKSIHNQMPYGKGLKEDVLAGENLNYVSFIKNMKGASGSRVSYREECCFYFLWICRFLVYTSSKRVTHNDLPIAKALVNGMWAYSCFPTIAPKLHPMRELKSYREAWMHARYAVEVPSFPTCFALFSNPSRKRQPEDFMPFEAKRDLVVIKASNAGVEVYYPSLVARQFGFVQLLPVPPTWTRNTTWSTRVSILKEEAEQVSILAKDRILKFKFSPFFMRPMSSSSFNSWWEAYMANFNNGDDLIEAIQVDIALDIGGKTWPWLFKPVTWLRRPFNTVSSIGKKVLGSGDSSSQRQTAAEASLIQNAAFVKAKEASVLQDPTPQLSAAPEQGTRALTKKKTPKVEEIDPVVAVKQKTVEISSDSLSQEDASIEDTMALVDAPLVVVEEDDEDQATWLLSLKILIARSSYRLTKRREDEAERRRIKEEEKKKKLEEEAEERRIKEIKRKMKVKREKEAKEKAVKEEMKRKKREKEEVENKKKDEEAARKKAHEVLEEKKKME</sequence>
<organism evidence="2">
    <name type="scientific">Fagus sylvatica</name>
    <name type="common">Beechnut</name>
    <dbReference type="NCBI Taxonomy" id="28930"/>
    <lineage>
        <taxon>Eukaryota</taxon>
        <taxon>Viridiplantae</taxon>
        <taxon>Streptophyta</taxon>
        <taxon>Embryophyta</taxon>
        <taxon>Tracheophyta</taxon>
        <taxon>Spermatophyta</taxon>
        <taxon>Magnoliopsida</taxon>
        <taxon>eudicotyledons</taxon>
        <taxon>Gunneridae</taxon>
        <taxon>Pentapetalae</taxon>
        <taxon>rosids</taxon>
        <taxon>fabids</taxon>
        <taxon>Fagales</taxon>
        <taxon>Fagaceae</taxon>
        <taxon>Fagus</taxon>
    </lineage>
</organism>
<dbReference type="AlphaFoldDB" id="A0A2N9IUR2"/>
<name>A0A2N9IUR2_FAGSY</name>
<gene>
    <name evidence="2" type="ORF">FSB_LOCUS55643</name>
</gene>
<feature type="region of interest" description="Disordered" evidence="1">
    <location>
        <begin position="598"/>
        <end position="646"/>
    </location>
</feature>
<evidence type="ECO:0000256" key="1">
    <source>
        <dbReference type="SAM" id="MobiDB-lite"/>
    </source>
</evidence>
<evidence type="ECO:0000313" key="2">
    <source>
        <dbReference type="EMBL" id="SPD27761.1"/>
    </source>
</evidence>
<feature type="region of interest" description="Disordered" evidence="1">
    <location>
        <begin position="559"/>
        <end position="583"/>
    </location>
</feature>
<feature type="region of interest" description="Disordered" evidence="1">
    <location>
        <begin position="465"/>
        <end position="486"/>
    </location>
</feature>
<evidence type="ECO:0008006" key="3">
    <source>
        <dbReference type="Google" id="ProtNLM"/>
    </source>
</evidence>
<proteinExistence type="predicted"/>